<dbReference type="KEGG" id="drt:Dret_0109"/>
<evidence type="ECO:0000256" key="1">
    <source>
        <dbReference type="ARBA" id="ARBA00022630"/>
    </source>
</evidence>
<dbReference type="Pfam" id="PF03358">
    <property type="entry name" value="FMN_red"/>
    <property type="match status" value="1"/>
</dbReference>
<dbReference type="EMBL" id="CP001734">
    <property type="protein sequence ID" value="ACV67411.1"/>
    <property type="molecule type" value="Genomic_DNA"/>
</dbReference>
<keyword evidence="2" id="KW-0288">FMN</keyword>
<keyword evidence="1" id="KW-0285">Flavoprotein</keyword>
<dbReference type="RefSeq" id="WP_015750570.1">
    <property type="nucleotide sequence ID" value="NC_013223.1"/>
</dbReference>
<keyword evidence="5" id="KW-1185">Reference proteome</keyword>
<dbReference type="InterPro" id="IPR005025">
    <property type="entry name" value="FMN_Rdtase-like_dom"/>
</dbReference>
<dbReference type="InterPro" id="IPR051796">
    <property type="entry name" value="ISF_SsuE-like"/>
</dbReference>
<reference evidence="5" key="1">
    <citation type="submission" date="2009-09" db="EMBL/GenBank/DDBJ databases">
        <title>The complete chromosome of Desulfohalobium retbaense DSM 5692.</title>
        <authorList>
            <consortium name="US DOE Joint Genome Institute (JGI-PGF)"/>
            <person name="Lucas S."/>
            <person name="Copeland A."/>
            <person name="Lapidus A."/>
            <person name="Glavina del Rio T."/>
            <person name="Dalin E."/>
            <person name="Tice H."/>
            <person name="Bruce D."/>
            <person name="Goodwin L."/>
            <person name="Pitluck S."/>
            <person name="Kyrpides N."/>
            <person name="Mavromatis K."/>
            <person name="Ivanova N."/>
            <person name="Mikhailova N."/>
            <person name="Munk A.C."/>
            <person name="Brettin T."/>
            <person name="Detter J.C."/>
            <person name="Han C."/>
            <person name="Tapia R."/>
            <person name="Larimer F."/>
            <person name="Land M."/>
            <person name="Hauser L."/>
            <person name="Markowitz V."/>
            <person name="Cheng J.-F."/>
            <person name="Hugenholtz P."/>
            <person name="Woyke T."/>
            <person name="Wu D."/>
            <person name="Spring S."/>
            <person name="Klenk H.-P."/>
            <person name="Eisen J.A."/>
        </authorList>
    </citation>
    <scope>NUCLEOTIDE SEQUENCE [LARGE SCALE GENOMIC DNA]</scope>
    <source>
        <strain evidence="5">DSM 5692</strain>
    </source>
</reference>
<evidence type="ECO:0000313" key="4">
    <source>
        <dbReference type="EMBL" id="ACV67411.1"/>
    </source>
</evidence>
<dbReference type="STRING" id="485915.Dret_0109"/>
<dbReference type="Proteomes" id="UP000001052">
    <property type="component" value="Chromosome"/>
</dbReference>
<proteinExistence type="predicted"/>
<dbReference type="SUPFAM" id="SSF52218">
    <property type="entry name" value="Flavoproteins"/>
    <property type="match status" value="1"/>
</dbReference>
<feature type="domain" description="NADPH-dependent FMN reductase-like" evidence="3">
    <location>
        <begin position="1"/>
        <end position="157"/>
    </location>
</feature>
<gene>
    <name evidence="4" type="ordered locus">Dret_0109</name>
</gene>
<dbReference type="InterPro" id="IPR029039">
    <property type="entry name" value="Flavoprotein-like_sf"/>
</dbReference>
<evidence type="ECO:0000313" key="5">
    <source>
        <dbReference type="Proteomes" id="UP000001052"/>
    </source>
</evidence>
<dbReference type="GO" id="GO:0016491">
    <property type="term" value="F:oxidoreductase activity"/>
    <property type="evidence" value="ECO:0007669"/>
    <property type="project" value="InterPro"/>
</dbReference>
<protein>
    <submittedName>
        <fullName evidence="4">NADPH-dependent FMN reductase</fullName>
    </submittedName>
</protein>
<accession>C8WZD6</accession>
<dbReference type="AlphaFoldDB" id="C8WZD6"/>
<evidence type="ECO:0000259" key="3">
    <source>
        <dbReference type="Pfam" id="PF03358"/>
    </source>
</evidence>
<evidence type="ECO:0000256" key="2">
    <source>
        <dbReference type="ARBA" id="ARBA00022643"/>
    </source>
</evidence>
<dbReference type="PANTHER" id="PTHR43278">
    <property type="entry name" value="NAD(P)H-DEPENDENT FMN-CONTAINING OXIDOREDUCTASE YWQN-RELATED"/>
    <property type="match status" value="1"/>
</dbReference>
<dbReference type="eggNOG" id="COG0655">
    <property type="taxonomic scope" value="Bacteria"/>
</dbReference>
<dbReference type="Gene3D" id="3.40.50.360">
    <property type="match status" value="1"/>
</dbReference>
<name>C8WZD6_DESRD</name>
<sequence>MQVVAINGSPRKNGNTAQLLQTVCAKLNTQGVETETIQLGTEPLRGCVDCGVCKKEKNSRCVYDDDPLNTILAQMNAADGILLGSPTYFSNVTTNMKSLMDRAGRVSRVSGFTLRRKVGAPVVAMRRAGGTHVFSSINYFFLISQMIVPGSSYWNLACGLQEGDVMKDAEGVKTMELLGENMAWLLKKLRD</sequence>
<organism evidence="4 5">
    <name type="scientific">Desulfohalobium retbaense (strain ATCC 49708 / DSM 5692 / JCM 16813 / HR100)</name>
    <dbReference type="NCBI Taxonomy" id="485915"/>
    <lineage>
        <taxon>Bacteria</taxon>
        <taxon>Pseudomonadati</taxon>
        <taxon>Thermodesulfobacteriota</taxon>
        <taxon>Desulfovibrionia</taxon>
        <taxon>Desulfovibrionales</taxon>
        <taxon>Desulfohalobiaceae</taxon>
        <taxon>Desulfohalobium</taxon>
    </lineage>
</organism>
<dbReference type="PANTHER" id="PTHR43278:SF4">
    <property type="entry name" value="NAD(P)H-DEPENDENT FMN-CONTAINING OXIDOREDUCTASE YWQN-RELATED"/>
    <property type="match status" value="1"/>
</dbReference>
<dbReference type="HOGENOM" id="CLU_050993_3_3_7"/>
<reference evidence="4 5" key="2">
    <citation type="journal article" date="2010" name="Stand. Genomic Sci.">
        <title>Complete genome sequence of Desulfohalobium retbaense type strain (HR(100)).</title>
        <authorList>
            <person name="Spring S."/>
            <person name="Nolan M."/>
            <person name="Lapidus A."/>
            <person name="Glavina Del Rio T."/>
            <person name="Copeland A."/>
            <person name="Tice H."/>
            <person name="Cheng J.F."/>
            <person name="Lucas S."/>
            <person name="Land M."/>
            <person name="Chen F."/>
            <person name="Bruce D."/>
            <person name="Goodwin L."/>
            <person name="Pitluck S."/>
            <person name="Ivanova N."/>
            <person name="Mavromatis K."/>
            <person name="Mikhailova N."/>
            <person name="Pati A."/>
            <person name="Chen A."/>
            <person name="Palaniappan K."/>
            <person name="Hauser L."/>
            <person name="Chang Y.J."/>
            <person name="Jeffries C.D."/>
            <person name="Munk C."/>
            <person name="Kiss H."/>
            <person name="Chain P."/>
            <person name="Han C."/>
            <person name="Brettin T."/>
            <person name="Detter J.C."/>
            <person name="Schuler E."/>
            <person name="Goker M."/>
            <person name="Rohde M."/>
            <person name="Bristow J."/>
            <person name="Eisen J.A."/>
            <person name="Markowitz V."/>
            <person name="Hugenholtz P."/>
            <person name="Kyrpides N.C."/>
            <person name="Klenk H.P."/>
        </authorList>
    </citation>
    <scope>NUCLEOTIDE SEQUENCE [LARGE SCALE GENOMIC DNA]</scope>
    <source>
        <strain evidence="4 5">DSM 5692</strain>
    </source>
</reference>
<dbReference type="OrthoDB" id="9790975at2"/>